<dbReference type="Proteomes" id="UP000886804">
    <property type="component" value="Unassembled WGS sequence"/>
</dbReference>
<reference evidence="2" key="2">
    <citation type="submission" date="2021-04" db="EMBL/GenBank/DDBJ databases">
        <authorList>
            <person name="Gilroy R."/>
        </authorList>
    </citation>
    <scope>NUCLEOTIDE SEQUENCE</scope>
    <source>
        <strain evidence="2">CHK188-4685</strain>
    </source>
</reference>
<accession>A0A9D2L5Y0</accession>
<organism evidence="2 3">
    <name type="scientific">Candidatus Enterocloster faecavium</name>
    <dbReference type="NCBI Taxonomy" id="2838560"/>
    <lineage>
        <taxon>Bacteria</taxon>
        <taxon>Bacillati</taxon>
        <taxon>Bacillota</taxon>
        <taxon>Clostridia</taxon>
        <taxon>Lachnospirales</taxon>
        <taxon>Lachnospiraceae</taxon>
        <taxon>Enterocloster</taxon>
    </lineage>
</organism>
<keyword evidence="1" id="KW-1133">Transmembrane helix</keyword>
<keyword evidence="1" id="KW-0812">Transmembrane</keyword>
<name>A0A9D2L5Y0_9FIRM</name>
<evidence type="ECO:0000256" key="1">
    <source>
        <dbReference type="SAM" id="Phobius"/>
    </source>
</evidence>
<dbReference type="EMBL" id="DWYS01000021">
    <property type="protein sequence ID" value="HJB06564.1"/>
    <property type="molecule type" value="Genomic_DNA"/>
</dbReference>
<sequence>MVDWSATAAWITLVVTLIISIVSPVITTWMNHRFQLRLTELEAKNKEIENHYLKKRTVIDNFIASVGKCLFRADSAALQECGQSFYAIYVYVPSSLWPDIDTLLRLIRAYEWEKAQEHFSSLTKSLSGILEETSRPNPHI</sequence>
<keyword evidence="1" id="KW-0472">Membrane</keyword>
<evidence type="ECO:0000313" key="3">
    <source>
        <dbReference type="Proteomes" id="UP000886804"/>
    </source>
</evidence>
<reference evidence="2" key="1">
    <citation type="journal article" date="2021" name="PeerJ">
        <title>Extensive microbial diversity within the chicken gut microbiome revealed by metagenomics and culture.</title>
        <authorList>
            <person name="Gilroy R."/>
            <person name="Ravi A."/>
            <person name="Getino M."/>
            <person name="Pursley I."/>
            <person name="Horton D.L."/>
            <person name="Alikhan N.F."/>
            <person name="Baker D."/>
            <person name="Gharbi K."/>
            <person name="Hall N."/>
            <person name="Watson M."/>
            <person name="Adriaenssens E.M."/>
            <person name="Foster-Nyarko E."/>
            <person name="Jarju S."/>
            <person name="Secka A."/>
            <person name="Antonio M."/>
            <person name="Oren A."/>
            <person name="Chaudhuri R.R."/>
            <person name="La Ragione R."/>
            <person name="Hildebrand F."/>
            <person name="Pallen M.J."/>
        </authorList>
    </citation>
    <scope>NUCLEOTIDE SEQUENCE</scope>
    <source>
        <strain evidence="2">CHK188-4685</strain>
    </source>
</reference>
<gene>
    <name evidence="2" type="ORF">H9716_01715</name>
</gene>
<protein>
    <submittedName>
        <fullName evidence="2">Uncharacterized protein</fullName>
    </submittedName>
</protein>
<evidence type="ECO:0000313" key="2">
    <source>
        <dbReference type="EMBL" id="HJB06564.1"/>
    </source>
</evidence>
<proteinExistence type="predicted"/>
<dbReference type="AlphaFoldDB" id="A0A9D2L5Y0"/>
<feature type="transmembrane region" description="Helical" evidence="1">
    <location>
        <begin position="6"/>
        <end position="27"/>
    </location>
</feature>
<comment type="caution">
    <text evidence="2">The sequence shown here is derived from an EMBL/GenBank/DDBJ whole genome shotgun (WGS) entry which is preliminary data.</text>
</comment>